<dbReference type="RefSeq" id="WP_223924766.1">
    <property type="nucleotide sequence ID" value="NZ_BPND01000166.1"/>
</dbReference>
<sequence length="148" mass="16640">MIDESELLRLFFSDEQYADGVIKDISIPLDDLKERGLSLDIKAIVEPSVIGDRAAEQSSRRPDSRHTAFISEVVKKEICSCTNPNEVDADGKEILLFEILSTPLAENPAHASLLCIDKSKTRSFYVMARNKLKPFFLKKIVPLSTWSI</sequence>
<dbReference type="Proteomes" id="UP000886934">
    <property type="component" value="Unassembled WGS sequence"/>
</dbReference>
<evidence type="ECO:0000313" key="2">
    <source>
        <dbReference type="EMBL" id="MDX7722751.1"/>
    </source>
</evidence>
<name>A0AA37CUJ5_AERCA</name>
<protein>
    <submittedName>
        <fullName evidence="1">Uncharacterized protein</fullName>
    </submittedName>
</protein>
<proteinExistence type="predicted"/>
<dbReference type="AlphaFoldDB" id="A0AA37CUJ5"/>
<gene>
    <name evidence="1" type="ORF">KAM351_07230</name>
    <name evidence="2" type="ORF">SJS77_20290</name>
</gene>
<accession>A0AA37CUJ5</accession>
<reference evidence="2" key="2">
    <citation type="submission" date="2023-11" db="EMBL/GenBank/DDBJ databases">
        <title>WGS of Aeromonas in Northern Israel.</title>
        <authorList>
            <person name="Hershko Y."/>
        </authorList>
    </citation>
    <scope>NUCLEOTIDE SEQUENCE</scope>
    <source>
        <strain evidence="2">77416</strain>
    </source>
</reference>
<dbReference type="Proteomes" id="UP001277183">
    <property type="component" value="Unassembled WGS sequence"/>
</dbReference>
<reference evidence="1" key="1">
    <citation type="submission" date="2021-07" db="EMBL/GenBank/DDBJ databases">
        <title>Draft genome sequence of carbapenem-resistant Aeromonas spp. in Japan.</title>
        <authorList>
            <person name="Maehana S."/>
            <person name="Suzuki M."/>
            <person name="Kitasato H."/>
        </authorList>
    </citation>
    <scope>NUCLEOTIDE SEQUENCE</scope>
    <source>
        <strain evidence="1">KAM351</strain>
    </source>
</reference>
<evidence type="ECO:0000313" key="3">
    <source>
        <dbReference type="Proteomes" id="UP000886934"/>
    </source>
</evidence>
<comment type="caution">
    <text evidence="1">The sequence shown here is derived from an EMBL/GenBank/DDBJ whole genome shotgun (WGS) entry which is preliminary data.</text>
</comment>
<dbReference type="EMBL" id="JAWZVU010000168">
    <property type="protein sequence ID" value="MDX7722751.1"/>
    <property type="molecule type" value="Genomic_DNA"/>
</dbReference>
<evidence type="ECO:0000313" key="1">
    <source>
        <dbReference type="EMBL" id="GJA62112.1"/>
    </source>
</evidence>
<dbReference type="EMBL" id="BPNN01000006">
    <property type="protein sequence ID" value="GJA62112.1"/>
    <property type="molecule type" value="Genomic_DNA"/>
</dbReference>
<organism evidence="1 3">
    <name type="scientific">Aeromonas caviae</name>
    <name type="common">Aeromonas punctata</name>
    <dbReference type="NCBI Taxonomy" id="648"/>
    <lineage>
        <taxon>Bacteria</taxon>
        <taxon>Pseudomonadati</taxon>
        <taxon>Pseudomonadota</taxon>
        <taxon>Gammaproteobacteria</taxon>
        <taxon>Aeromonadales</taxon>
        <taxon>Aeromonadaceae</taxon>
        <taxon>Aeromonas</taxon>
    </lineage>
</organism>